<organism evidence="5 6">
    <name type="scientific">Arthrobacter oryzae</name>
    <dbReference type="NCBI Taxonomy" id="409290"/>
    <lineage>
        <taxon>Bacteria</taxon>
        <taxon>Bacillati</taxon>
        <taxon>Actinomycetota</taxon>
        <taxon>Actinomycetes</taxon>
        <taxon>Micrococcales</taxon>
        <taxon>Micrococcaceae</taxon>
        <taxon>Arthrobacter</taxon>
    </lineage>
</organism>
<proteinExistence type="inferred from homology"/>
<evidence type="ECO:0000256" key="1">
    <source>
        <dbReference type="ARBA" id="ARBA00006432"/>
    </source>
</evidence>
<protein>
    <submittedName>
        <fullName evidence="5">4-coumarate--CoA ligase</fullName>
    </submittedName>
</protein>
<comment type="similarity">
    <text evidence="1">Belongs to the ATP-dependent AMP-binding enzyme family.</text>
</comment>
<dbReference type="GO" id="GO:0016405">
    <property type="term" value="F:CoA-ligase activity"/>
    <property type="evidence" value="ECO:0007669"/>
    <property type="project" value="TreeGrafter"/>
</dbReference>
<evidence type="ECO:0000313" key="6">
    <source>
        <dbReference type="Proteomes" id="UP000276055"/>
    </source>
</evidence>
<dbReference type="InterPro" id="IPR025110">
    <property type="entry name" value="AMP-bd_C"/>
</dbReference>
<dbReference type="Gene3D" id="3.40.50.12780">
    <property type="entry name" value="N-terminal domain of ligase-like"/>
    <property type="match status" value="1"/>
</dbReference>
<dbReference type="Pfam" id="PF13193">
    <property type="entry name" value="AMP-binding_C"/>
    <property type="match status" value="1"/>
</dbReference>
<dbReference type="PANTHER" id="PTHR24096">
    <property type="entry name" value="LONG-CHAIN-FATTY-ACID--COA LIGASE"/>
    <property type="match status" value="1"/>
</dbReference>
<dbReference type="PANTHER" id="PTHR24096:SF149">
    <property type="entry name" value="AMP-BINDING DOMAIN-CONTAINING PROTEIN-RELATED"/>
    <property type="match status" value="1"/>
</dbReference>
<comment type="caution">
    <text evidence="5">The sequence shown here is derived from an EMBL/GenBank/DDBJ whole genome shotgun (WGS) entry which is preliminary data.</text>
</comment>
<dbReference type="PROSITE" id="PS00455">
    <property type="entry name" value="AMP_BINDING"/>
    <property type="match status" value="1"/>
</dbReference>
<name>A0A495ET86_9MICC</name>
<feature type="domain" description="AMP-dependent synthetase/ligase" evidence="3">
    <location>
        <begin position="31"/>
        <end position="389"/>
    </location>
</feature>
<dbReference type="InterPro" id="IPR000873">
    <property type="entry name" value="AMP-dep_synth/lig_dom"/>
</dbReference>
<evidence type="ECO:0000313" key="5">
    <source>
        <dbReference type="EMBL" id="RKR20224.1"/>
    </source>
</evidence>
<dbReference type="Gene3D" id="3.30.300.30">
    <property type="match status" value="1"/>
</dbReference>
<accession>A0A495ET86</accession>
<evidence type="ECO:0000259" key="3">
    <source>
        <dbReference type="Pfam" id="PF00501"/>
    </source>
</evidence>
<evidence type="ECO:0000259" key="4">
    <source>
        <dbReference type="Pfam" id="PF13193"/>
    </source>
</evidence>
<dbReference type="SUPFAM" id="SSF56801">
    <property type="entry name" value="Acetyl-CoA synthetase-like"/>
    <property type="match status" value="1"/>
</dbReference>
<gene>
    <name evidence="5" type="ORF">C8D78_2039</name>
</gene>
<dbReference type="AlphaFoldDB" id="A0A495ET86"/>
<dbReference type="InterPro" id="IPR020845">
    <property type="entry name" value="AMP-binding_CS"/>
</dbReference>
<dbReference type="OrthoDB" id="9803968at2"/>
<dbReference type="EMBL" id="RBIR01000003">
    <property type="protein sequence ID" value="RKR20224.1"/>
    <property type="molecule type" value="Genomic_DNA"/>
</dbReference>
<keyword evidence="2 5" id="KW-0436">Ligase</keyword>
<reference evidence="5 6" key="1">
    <citation type="submission" date="2018-10" db="EMBL/GenBank/DDBJ databases">
        <title>Genomic Encyclopedia of Type Strains, Phase IV (KMG-IV): sequencing the most valuable type-strain genomes for metagenomic binning, comparative biology and taxonomic classification.</title>
        <authorList>
            <person name="Goeker M."/>
        </authorList>
    </citation>
    <scope>NUCLEOTIDE SEQUENCE [LARGE SCALE GENOMIC DNA]</scope>
    <source>
        <strain evidence="5 6">DSM 25586</strain>
    </source>
</reference>
<dbReference type="Pfam" id="PF00501">
    <property type="entry name" value="AMP-binding"/>
    <property type="match status" value="1"/>
</dbReference>
<feature type="domain" description="AMP-binding enzyme C-terminal" evidence="4">
    <location>
        <begin position="440"/>
        <end position="518"/>
    </location>
</feature>
<dbReference type="Proteomes" id="UP000276055">
    <property type="component" value="Unassembled WGS sequence"/>
</dbReference>
<evidence type="ECO:0000256" key="2">
    <source>
        <dbReference type="ARBA" id="ARBA00022598"/>
    </source>
</evidence>
<sequence>MFSSPYPDVDVPNLGIYDYLFGGLGEEDLARIAIVDGVSGAETTYRSLRDQIDALAGAVAAQGLGVNGVAAILCPNIPAFATVFHGLLRAGATVTTINTLYTADDIASQLADAGAGWLFTVSALLPAAREAAERSGIPAARLVVLDGADGHPSLGDLLAAGAPAPRISFDPATHVAVLPYSSGTTGRPKGVMLSHRNLVANVEQSRGLLDVGAEDRLLALLPFFHIYGLTVLLNLALRQRARLVTMPRFDLAEFLRIIQEHRCSYLFIAPPVAVALSKHPLVSEYDLSSVHTTLSGAAPLDGELGARLSERLGCRVLQGYGMTEMSPVSHLIPRDGRDVPVSSVGYTVPNMQCRLVDPATGEDIPVPPEGTSAPGHLLCRGPNVMLGYLNRPEETADTLDADGFLRTGDIATVRADGVVTIVDRLKELIKYKGYQIAPAELEALLLTHPGIADAAVIGSPDADGQEVPMAFVVRQPGPDGDALDGDAVMAFAAATVAPFKKIRRVEFIEAVPKSASGKILRRMLRPAEQAAVPEAAPAALPGKA</sequence>
<dbReference type="InterPro" id="IPR045851">
    <property type="entry name" value="AMP-bd_C_sf"/>
</dbReference>
<dbReference type="RefSeq" id="WP_120953157.1">
    <property type="nucleotide sequence ID" value="NZ_RBIR01000003.1"/>
</dbReference>
<dbReference type="InterPro" id="IPR042099">
    <property type="entry name" value="ANL_N_sf"/>
</dbReference>
<dbReference type="FunFam" id="3.30.300.30:FF:000007">
    <property type="entry name" value="4-coumarate--CoA ligase 2"/>
    <property type="match status" value="1"/>
</dbReference>